<evidence type="ECO:0000256" key="6">
    <source>
        <dbReference type="SAM" id="Phobius"/>
    </source>
</evidence>
<dbReference type="SUPFAM" id="SSF103473">
    <property type="entry name" value="MFS general substrate transporter"/>
    <property type="match status" value="1"/>
</dbReference>
<dbReference type="AlphaFoldDB" id="A0A412ZA70"/>
<feature type="transmembrane region" description="Helical" evidence="6">
    <location>
        <begin position="7"/>
        <end position="28"/>
    </location>
</feature>
<feature type="transmembrane region" description="Helical" evidence="6">
    <location>
        <begin position="143"/>
        <end position="165"/>
    </location>
</feature>
<evidence type="ECO:0000256" key="2">
    <source>
        <dbReference type="ARBA" id="ARBA00022448"/>
    </source>
</evidence>
<evidence type="ECO:0000256" key="1">
    <source>
        <dbReference type="ARBA" id="ARBA00004651"/>
    </source>
</evidence>
<feature type="transmembrane region" description="Helical" evidence="6">
    <location>
        <begin position="305"/>
        <end position="327"/>
    </location>
</feature>
<name>A0A412ZA70_9FIRM</name>
<evidence type="ECO:0000259" key="7">
    <source>
        <dbReference type="PROSITE" id="PS50850"/>
    </source>
</evidence>
<keyword evidence="5 6" id="KW-0472">Membrane</keyword>
<dbReference type="PROSITE" id="PS50850">
    <property type="entry name" value="MFS"/>
    <property type="match status" value="1"/>
</dbReference>
<dbReference type="Gene3D" id="1.20.1250.20">
    <property type="entry name" value="MFS general substrate transporter like domains"/>
    <property type="match status" value="1"/>
</dbReference>
<evidence type="ECO:0000256" key="3">
    <source>
        <dbReference type="ARBA" id="ARBA00022692"/>
    </source>
</evidence>
<feature type="transmembrane region" description="Helical" evidence="6">
    <location>
        <begin position="111"/>
        <end position="131"/>
    </location>
</feature>
<dbReference type="InterPro" id="IPR020846">
    <property type="entry name" value="MFS_dom"/>
</dbReference>
<feature type="transmembrane region" description="Helical" evidence="6">
    <location>
        <begin position="397"/>
        <end position="418"/>
    </location>
</feature>
<evidence type="ECO:0000313" key="9">
    <source>
        <dbReference type="Proteomes" id="UP000284543"/>
    </source>
</evidence>
<evidence type="ECO:0000313" key="8">
    <source>
        <dbReference type="EMBL" id="RGV76969.1"/>
    </source>
</evidence>
<dbReference type="Proteomes" id="UP000284543">
    <property type="component" value="Unassembled WGS sequence"/>
</dbReference>
<feature type="transmembrane region" description="Helical" evidence="6">
    <location>
        <begin position="84"/>
        <end position="105"/>
    </location>
</feature>
<accession>A0A412ZA70</accession>
<keyword evidence="4 6" id="KW-1133">Transmembrane helix</keyword>
<feature type="transmembrane region" description="Helical" evidence="6">
    <location>
        <begin position="244"/>
        <end position="267"/>
    </location>
</feature>
<dbReference type="InterPro" id="IPR050327">
    <property type="entry name" value="Proton-linked_MCT"/>
</dbReference>
<dbReference type="InterPro" id="IPR036259">
    <property type="entry name" value="MFS_trans_sf"/>
</dbReference>
<feature type="transmembrane region" description="Helical" evidence="6">
    <location>
        <begin position="48"/>
        <end position="72"/>
    </location>
</feature>
<dbReference type="InterPro" id="IPR011701">
    <property type="entry name" value="MFS"/>
</dbReference>
<proteinExistence type="predicted"/>
<comment type="subcellular location">
    <subcellularLocation>
        <location evidence="1">Cell membrane</location>
        <topology evidence="1">Multi-pass membrane protein</topology>
    </subcellularLocation>
</comment>
<dbReference type="EMBL" id="QRZM01000003">
    <property type="protein sequence ID" value="RGV76969.1"/>
    <property type="molecule type" value="Genomic_DNA"/>
</dbReference>
<feature type="transmembrane region" description="Helical" evidence="6">
    <location>
        <begin position="333"/>
        <end position="356"/>
    </location>
</feature>
<feature type="domain" description="Major facilitator superfamily (MFS) profile" evidence="7">
    <location>
        <begin position="1"/>
        <end position="425"/>
    </location>
</feature>
<organism evidence="8 9">
    <name type="scientific">Enterocloster bolteae</name>
    <dbReference type="NCBI Taxonomy" id="208479"/>
    <lineage>
        <taxon>Bacteria</taxon>
        <taxon>Bacillati</taxon>
        <taxon>Bacillota</taxon>
        <taxon>Clostridia</taxon>
        <taxon>Lachnospirales</taxon>
        <taxon>Lachnospiraceae</taxon>
        <taxon>Enterocloster</taxon>
    </lineage>
</organism>
<dbReference type="PROSITE" id="PS51257">
    <property type="entry name" value="PROKAR_LIPOPROTEIN"/>
    <property type="match status" value="1"/>
</dbReference>
<feature type="transmembrane region" description="Helical" evidence="6">
    <location>
        <begin position="368"/>
        <end position="391"/>
    </location>
</feature>
<gene>
    <name evidence="8" type="ORF">DWW02_10555</name>
</gene>
<dbReference type="GO" id="GO:0005886">
    <property type="term" value="C:plasma membrane"/>
    <property type="evidence" value="ECO:0007669"/>
    <property type="project" value="UniProtKB-SubCell"/>
</dbReference>
<keyword evidence="2" id="KW-0813">Transport</keyword>
<keyword evidence="3 6" id="KW-0812">Transmembrane</keyword>
<reference evidence="8 9" key="1">
    <citation type="submission" date="2018-08" db="EMBL/GenBank/DDBJ databases">
        <title>A genome reference for cultivated species of the human gut microbiota.</title>
        <authorList>
            <person name="Zou Y."/>
            <person name="Xue W."/>
            <person name="Luo G."/>
        </authorList>
    </citation>
    <scope>NUCLEOTIDE SEQUENCE [LARGE SCALE GENOMIC DNA]</scope>
    <source>
        <strain evidence="8 9">AF14-18</strain>
    </source>
</reference>
<evidence type="ECO:0000256" key="5">
    <source>
        <dbReference type="ARBA" id="ARBA00023136"/>
    </source>
</evidence>
<sequence>MERKKIYYGWFVVFGCLMITCTMVPPIMALSNKFLIQVTGELQISRSAFTLANTILQGLGIFLSPVVSARLARGNMKRIQTVSIIGFVLSYASFSLATNVIHLYISSFFTGIFFLNASLIPVSMMITNWFVKKRGLAMSIAMAGIGVGGTIFSPVITWLLGAYGWRSTYRIMALIILVLALPAALFILRKRPEDMGLLPYGSQDSTIESSSLQDSSSRDAASKRIPQKADVVFPLSVKESRTKLFFILFIFGMLCNGLINTGSLGHFPPAIEELQGPQVQALIISLYSMIGIFGKLVLGWLNDRFGVVASTAFGCITFALSFIFILFGQNISMLYIMALLFGLGDAIGTVTPPLITSAIFGAEKYGEAYGIANSFTQIGLSLGALMVAAIYDTSGSYNTAWILLLILTLGAFAGWIGAYTASRKYCRKPAAGNTQNMQAAQ</sequence>
<dbReference type="RefSeq" id="WP_118018538.1">
    <property type="nucleotide sequence ID" value="NZ_CAUHGS010000005.1"/>
</dbReference>
<dbReference type="GO" id="GO:0022857">
    <property type="term" value="F:transmembrane transporter activity"/>
    <property type="evidence" value="ECO:0007669"/>
    <property type="project" value="InterPro"/>
</dbReference>
<dbReference type="Pfam" id="PF07690">
    <property type="entry name" value="MFS_1"/>
    <property type="match status" value="1"/>
</dbReference>
<comment type="caution">
    <text evidence="8">The sequence shown here is derived from an EMBL/GenBank/DDBJ whole genome shotgun (WGS) entry which is preliminary data.</text>
</comment>
<evidence type="ECO:0000256" key="4">
    <source>
        <dbReference type="ARBA" id="ARBA00022989"/>
    </source>
</evidence>
<dbReference type="PANTHER" id="PTHR11360">
    <property type="entry name" value="MONOCARBOXYLATE TRANSPORTER"/>
    <property type="match status" value="1"/>
</dbReference>
<dbReference type="PANTHER" id="PTHR11360:SF290">
    <property type="entry name" value="MONOCARBOXYLATE MFS PERMEASE"/>
    <property type="match status" value="1"/>
</dbReference>
<feature type="transmembrane region" description="Helical" evidence="6">
    <location>
        <begin position="171"/>
        <end position="188"/>
    </location>
</feature>
<feature type="transmembrane region" description="Helical" evidence="6">
    <location>
        <begin position="279"/>
        <end position="298"/>
    </location>
</feature>
<protein>
    <submittedName>
        <fullName evidence="8">MFS transporter</fullName>
    </submittedName>
</protein>